<gene>
    <name evidence="2" type="ORF">FNH05_37280</name>
</gene>
<dbReference type="SMART" id="SM01101">
    <property type="entry name" value="CRISPR_assoc"/>
    <property type="match status" value="1"/>
</dbReference>
<evidence type="ECO:0000313" key="3">
    <source>
        <dbReference type="Proteomes" id="UP000320011"/>
    </source>
</evidence>
<feature type="region of interest" description="Disordered" evidence="1">
    <location>
        <begin position="111"/>
        <end position="132"/>
    </location>
</feature>
<evidence type="ECO:0000313" key="2">
    <source>
        <dbReference type="EMBL" id="TVT14464.1"/>
    </source>
</evidence>
<dbReference type="Pfam" id="PF08798">
    <property type="entry name" value="CRISPR_assoc"/>
    <property type="match status" value="1"/>
</dbReference>
<evidence type="ECO:0000256" key="1">
    <source>
        <dbReference type="SAM" id="MobiDB-lite"/>
    </source>
</evidence>
<dbReference type="CDD" id="cd09727">
    <property type="entry name" value="Cas6_I-E"/>
    <property type="match status" value="1"/>
</dbReference>
<feature type="non-terminal residue" evidence="2">
    <location>
        <position position="166"/>
    </location>
</feature>
<dbReference type="OrthoDB" id="9795689at2"/>
<dbReference type="Proteomes" id="UP000320011">
    <property type="component" value="Unassembled WGS sequence"/>
</dbReference>
<dbReference type="Gene3D" id="3.30.70.1200">
    <property type="entry name" value="Crispr-associated protein, domain 1"/>
    <property type="match status" value="1"/>
</dbReference>
<keyword evidence="3" id="KW-1185">Reference proteome</keyword>
<reference evidence="2 3" key="2">
    <citation type="submission" date="2019-08" db="EMBL/GenBank/DDBJ databases">
        <title>Amycolatopsis acidicola sp. nov., isolated from peat swamp forest soil.</title>
        <authorList>
            <person name="Srisuk N."/>
        </authorList>
    </citation>
    <scope>NUCLEOTIDE SEQUENCE [LARGE SCALE GENOMIC DNA]</scope>
    <source>
        <strain evidence="2 3">TBRC 6029</strain>
    </source>
</reference>
<dbReference type="SUPFAM" id="SSF117987">
    <property type="entry name" value="CRISPR-associated protein"/>
    <property type="match status" value="2"/>
</dbReference>
<comment type="caution">
    <text evidence="2">The sequence shown here is derived from an EMBL/GenBank/DDBJ whole genome shotgun (WGS) entry which is preliminary data.</text>
</comment>
<dbReference type="Gene3D" id="3.30.70.1210">
    <property type="entry name" value="Crispr-associated protein, domain 2"/>
    <property type="match status" value="1"/>
</dbReference>
<protein>
    <submittedName>
        <fullName evidence="2">Type I-E CRISPR-associated protein Cas6/Cse3/CasE</fullName>
    </submittedName>
</protein>
<reference evidence="2 3" key="1">
    <citation type="submission" date="2019-07" db="EMBL/GenBank/DDBJ databases">
        <authorList>
            <person name="Duangmal K."/>
            <person name="Teo W.F.A."/>
        </authorList>
    </citation>
    <scope>NUCLEOTIDE SEQUENCE [LARGE SCALE GENOMIC DNA]</scope>
    <source>
        <strain evidence="2 3">TBRC 6029</strain>
    </source>
</reference>
<accession>A0A557ZR12</accession>
<dbReference type="EMBL" id="VJWX01000836">
    <property type="protein sequence ID" value="TVT14464.1"/>
    <property type="molecule type" value="Genomic_DNA"/>
</dbReference>
<dbReference type="RefSeq" id="WP_144593521.1">
    <property type="nucleotide sequence ID" value="NZ_VJWX01000836.1"/>
</dbReference>
<sequence length="166" mass="18669">MFLTKLDINAASREFRRDYTDVQHMHRTIMSGYPNLAGDEPARQAHGVLWRLDPAQHGFTLYVQSHTKPDWTSLTPGYLQEPAHVRDLSSILEAVQPGRKLAFRLVANPTRAQPAKGEPGQRARGKRVAHRDPEKQIEWLARQGERHGFVIPLGVNGKPDIAPSPT</sequence>
<name>A0A557ZR12_9PSEU</name>
<dbReference type="AlphaFoldDB" id="A0A557ZR12"/>
<proteinExistence type="predicted"/>
<dbReference type="InterPro" id="IPR010179">
    <property type="entry name" value="CRISPR-assoc_prot_Cse3"/>
</dbReference>
<organism evidence="2 3">
    <name type="scientific">Amycolatopsis rhizosphaerae</name>
    <dbReference type="NCBI Taxonomy" id="2053003"/>
    <lineage>
        <taxon>Bacteria</taxon>
        <taxon>Bacillati</taxon>
        <taxon>Actinomycetota</taxon>
        <taxon>Actinomycetes</taxon>
        <taxon>Pseudonocardiales</taxon>
        <taxon>Pseudonocardiaceae</taxon>
        <taxon>Amycolatopsis</taxon>
    </lineage>
</organism>